<dbReference type="EMBL" id="MLQQ01000047">
    <property type="protein sequence ID" value="OIJ09152.1"/>
    <property type="molecule type" value="Genomic_DNA"/>
</dbReference>
<dbReference type="OrthoDB" id="2872167at2"/>
<name>A0A1S2L9H0_9BACI</name>
<proteinExistence type="predicted"/>
<evidence type="ECO:0000313" key="2">
    <source>
        <dbReference type="Proteomes" id="UP000180098"/>
    </source>
</evidence>
<sequence length="189" mass="22034">MSKRTKILLITLLVLSVVFGGFQYQKNQKYETYLNSHLGESLNSLSWNVYILHEKTNQSLNADKIPKASLKQIEEVLLIIQEESNTIERLAKILYPKRANDLAGVTYNTTKFMADRINLLFEEIDSNGILYLEEHTYNILKLIRDTGKSWDIELGVFNSSTKDVNMTDWVDTILRLQQHSERYQKEMNK</sequence>
<reference evidence="1 2" key="1">
    <citation type="submission" date="2016-10" db="EMBL/GenBank/DDBJ databases">
        <title>Draft genome sequences of four alkaliphilic bacteria belonging to the Anaerobacillus genus.</title>
        <authorList>
            <person name="Bassil N.M."/>
            <person name="Lloyd J.R."/>
        </authorList>
    </citation>
    <scope>NUCLEOTIDE SEQUENCE [LARGE SCALE GENOMIC DNA]</scope>
    <source>
        <strain evidence="1 2">DSM 15340</strain>
    </source>
</reference>
<dbReference type="RefSeq" id="WP_071314633.1">
    <property type="nucleotide sequence ID" value="NZ_MLQQ01000047.1"/>
</dbReference>
<protein>
    <submittedName>
        <fullName evidence="1">Uncharacterized protein</fullName>
    </submittedName>
</protein>
<keyword evidence="2" id="KW-1185">Reference proteome</keyword>
<evidence type="ECO:0000313" key="1">
    <source>
        <dbReference type="EMBL" id="OIJ09152.1"/>
    </source>
</evidence>
<dbReference type="Proteomes" id="UP000180098">
    <property type="component" value="Unassembled WGS sequence"/>
</dbReference>
<organism evidence="1 2">
    <name type="scientific">Anaerobacillus arseniciselenatis</name>
    <dbReference type="NCBI Taxonomy" id="85682"/>
    <lineage>
        <taxon>Bacteria</taxon>
        <taxon>Bacillati</taxon>
        <taxon>Bacillota</taxon>
        <taxon>Bacilli</taxon>
        <taxon>Bacillales</taxon>
        <taxon>Bacillaceae</taxon>
        <taxon>Anaerobacillus</taxon>
    </lineage>
</organism>
<gene>
    <name evidence="1" type="ORF">BKP35_17285</name>
</gene>
<comment type="caution">
    <text evidence="1">The sequence shown here is derived from an EMBL/GenBank/DDBJ whole genome shotgun (WGS) entry which is preliminary data.</text>
</comment>
<accession>A0A1S2L9H0</accession>
<dbReference type="AlphaFoldDB" id="A0A1S2L9H0"/>